<evidence type="ECO:0000256" key="6">
    <source>
        <dbReference type="SAM" id="Phobius"/>
    </source>
</evidence>
<keyword evidence="10" id="KW-1185">Reference proteome</keyword>
<feature type="transmembrane region" description="Helical" evidence="6">
    <location>
        <begin position="204"/>
        <end position="228"/>
    </location>
</feature>
<evidence type="ECO:0000313" key="10">
    <source>
        <dbReference type="Proteomes" id="UP000295794"/>
    </source>
</evidence>
<dbReference type="Gene3D" id="1.20.1250.20">
    <property type="entry name" value="MFS general substrate transporter like domains"/>
    <property type="match status" value="1"/>
</dbReference>
<feature type="transmembrane region" description="Helical" evidence="6">
    <location>
        <begin position="76"/>
        <end position="94"/>
    </location>
</feature>
<dbReference type="Pfam" id="PF07690">
    <property type="entry name" value="MFS_1"/>
    <property type="match status" value="1"/>
</dbReference>
<feature type="transmembrane region" description="Helical" evidence="6">
    <location>
        <begin position="100"/>
        <end position="122"/>
    </location>
</feature>
<comment type="subcellular location">
    <subcellularLocation>
        <location evidence="1">Cell membrane</location>
        <topology evidence="1">Multi-pass membrane protein</topology>
    </subcellularLocation>
</comment>
<feature type="transmembrane region" description="Helical" evidence="6">
    <location>
        <begin position="344"/>
        <end position="364"/>
    </location>
</feature>
<dbReference type="PANTHER" id="PTHR23513:SF6">
    <property type="entry name" value="MAJOR FACILITATOR SUPERFAMILY ASSOCIATED DOMAIN-CONTAINING PROTEIN"/>
    <property type="match status" value="1"/>
</dbReference>
<dbReference type="RefSeq" id="WP_115228539.1">
    <property type="nucleotide sequence ID" value="NZ_CAWOLO010000020.1"/>
</dbReference>
<dbReference type="AlphaFoldDB" id="A0A377SUV6"/>
<reference evidence="8 10" key="2">
    <citation type="submission" date="2019-03" db="EMBL/GenBank/DDBJ databases">
        <title>Genomic Encyclopedia of Type Strains, Phase IV (KMG-IV): sequencing the most valuable type-strain genomes for metagenomic binning, comparative biology and taxonomic classification.</title>
        <authorList>
            <person name="Goeker M."/>
        </authorList>
    </citation>
    <scope>NUCLEOTIDE SEQUENCE [LARGE SCALE GENOMIC DNA]</scope>
    <source>
        <strain evidence="8 10">DSM 3764</strain>
    </source>
</reference>
<evidence type="ECO:0000313" key="8">
    <source>
        <dbReference type="EMBL" id="TCU81627.1"/>
    </source>
</evidence>
<dbReference type="Proteomes" id="UP000295794">
    <property type="component" value="Unassembled WGS sequence"/>
</dbReference>
<dbReference type="SUPFAM" id="SSF103473">
    <property type="entry name" value="MFS general substrate transporter"/>
    <property type="match status" value="1"/>
</dbReference>
<organism evidence="7 9">
    <name type="scientific">Iodobacter fluviatilis</name>
    <dbReference type="NCBI Taxonomy" id="537"/>
    <lineage>
        <taxon>Bacteria</taxon>
        <taxon>Pseudomonadati</taxon>
        <taxon>Pseudomonadota</taxon>
        <taxon>Betaproteobacteria</taxon>
        <taxon>Neisseriales</taxon>
        <taxon>Chitinibacteraceae</taxon>
        <taxon>Iodobacter</taxon>
    </lineage>
</organism>
<evidence type="ECO:0000256" key="5">
    <source>
        <dbReference type="ARBA" id="ARBA00023136"/>
    </source>
</evidence>
<dbReference type="EMBL" id="UGHR01000003">
    <property type="protein sequence ID" value="STR44773.1"/>
    <property type="molecule type" value="Genomic_DNA"/>
</dbReference>
<accession>A0A377SUV6</accession>
<keyword evidence="5 6" id="KW-0472">Membrane</keyword>
<evidence type="ECO:0000256" key="4">
    <source>
        <dbReference type="ARBA" id="ARBA00022989"/>
    </source>
</evidence>
<feature type="transmembrane region" description="Helical" evidence="6">
    <location>
        <begin position="240"/>
        <end position="260"/>
    </location>
</feature>
<evidence type="ECO:0000256" key="2">
    <source>
        <dbReference type="ARBA" id="ARBA00022475"/>
    </source>
</evidence>
<feature type="transmembrane region" description="Helical" evidence="6">
    <location>
        <begin position="370"/>
        <end position="393"/>
    </location>
</feature>
<dbReference type="OrthoDB" id="9079087at2"/>
<evidence type="ECO:0000313" key="9">
    <source>
        <dbReference type="Proteomes" id="UP000255108"/>
    </source>
</evidence>
<dbReference type="InterPro" id="IPR036259">
    <property type="entry name" value="MFS_trans_sf"/>
</dbReference>
<dbReference type="InterPro" id="IPR011701">
    <property type="entry name" value="MFS"/>
</dbReference>
<protein>
    <submittedName>
        <fullName evidence="7 8">Arabinose efflux permease</fullName>
    </submittedName>
</protein>
<evidence type="ECO:0000256" key="1">
    <source>
        <dbReference type="ARBA" id="ARBA00004651"/>
    </source>
</evidence>
<reference evidence="7 9" key="1">
    <citation type="submission" date="2018-06" db="EMBL/GenBank/DDBJ databases">
        <authorList>
            <consortium name="Pathogen Informatics"/>
            <person name="Doyle S."/>
        </authorList>
    </citation>
    <scope>NUCLEOTIDE SEQUENCE [LARGE SCALE GENOMIC DNA]</scope>
    <source>
        <strain evidence="7 9">NCTC11159</strain>
    </source>
</reference>
<proteinExistence type="predicted"/>
<dbReference type="GO" id="GO:0005886">
    <property type="term" value="C:plasma membrane"/>
    <property type="evidence" value="ECO:0007669"/>
    <property type="project" value="UniProtKB-SubCell"/>
</dbReference>
<dbReference type="Proteomes" id="UP000255108">
    <property type="component" value="Unassembled WGS sequence"/>
</dbReference>
<keyword evidence="2" id="KW-1003">Cell membrane</keyword>
<evidence type="ECO:0000313" key="7">
    <source>
        <dbReference type="EMBL" id="STR44773.1"/>
    </source>
</evidence>
<keyword evidence="4 6" id="KW-1133">Transmembrane helix</keyword>
<feature type="transmembrane region" description="Helical" evidence="6">
    <location>
        <begin position="43"/>
        <end position="64"/>
    </location>
</feature>
<feature type="transmembrane region" description="Helical" evidence="6">
    <location>
        <begin position="280"/>
        <end position="299"/>
    </location>
</feature>
<dbReference type="GO" id="GO:0022857">
    <property type="term" value="F:transmembrane transporter activity"/>
    <property type="evidence" value="ECO:0007669"/>
    <property type="project" value="InterPro"/>
</dbReference>
<feature type="transmembrane region" description="Helical" evidence="6">
    <location>
        <begin position="134"/>
        <end position="152"/>
    </location>
</feature>
<dbReference type="EMBL" id="SMBT01000020">
    <property type="protein sequence ID" value="TCU81627.1"/>
    <property type="molecule type" value="Genomic_DNA"/>
</dbReference>
<feature type="transmembrane region" description="Helical" evidence="6">
    <location>
        <begin position="12"/>
        <end position="37"/>
    </location>
</feature>
<feature type="transmembrane region" description="Helical" evidence="6">
    <location>
        <begin position="305"/>
        <end position="324"/>
    </location>
</feature>
<sequence length="403" mass="42744">MKTVGQNSTSKLLLIGDGFSAFGTWIDFIAILTLSAYQYHVSSIEMAVVSAAMLLPGILLAPVIGRICDQRDPKQILLLSIIFRVLCTAGVLLLQNFGAFLILISLRSIFASVAPPAINVMAIRSLNQTALPKFYSVLNILNSAAKIIAPALGTISSSLSSEAFALIMSAVFSSASFAAFSMVRTQSVSRQDEQRHSTTKETSITTMMPFLWIAGSYAFFVFMVNNLVPVALERSGFDKSLLGILISCSGAGNILSGIWLAKKSATGISSSLSGRPSETLTPALLQALGFAVIALLLWSEINHKAYILPVVFFFIGTVSARYAIALNIHMSTHHGHSIGAASGALQSAQNIMILLAPMLGAIVLDKAGAAGLFATAAATAFLLYALFIAMQALGMLKFQHSKA</sequence>
<name>A0A377SUV6_9NEIS</name>
<gene>
    <name evidence="8" type="ORF">EV682_12027</name>
    <name evidence="7" type="ORF">NCTC11159_03318</name>
</gene>
<evidence type="ECO:0000256" key="3">
    <source>
        <dbReference type="ARBA" id="ARBA00022692"/>
    </source>
</evidence>
<keyword evidence="3 6" id="KW-0812">Transmembrane</keyword>
<dbReference type="PANTHER" id="PTHR23513">
    <property type="entry name" value="INTEGRAL MEMBRANE EFFLUX PROTEIN-RELATED"/>
    <property type="match status" value="1"/>
</dbReference>